<sequence length="138" mass="15555">MSKTDLVSANLETSPDSTRKCAHIEPIDMGNGRHDDDDGGCHDGGQQGTPGALAARCTQLPDLVQGQQQQQRRWTASSDEMQRQIAEHLRMVGDEIDRSYSMPNLLEREIVQLACPPKRVLIGWMTKLLLRVWKETMR</sequence>
<evidence type="ECO:0000256" key="1">
    <source>
        <dbReference type="ARBA" id="ARBA00004173"/>
    </source>
</evidence>
<reference evidence="8" key="1">
    <citation type="submission" date="2025-08" db="UniProtKB">
        <authorList>
            <consortium name="RefSeq"/>
        </authorList>
    </citation>
    <scope>IDENTIFICATION</scope>
</reference>
<dbReference type="RefSeq" id="XP_014662986.1">
    <property type="nucleotide sequence ID" value="XM_014807500.1"/>
</dbReference>
<keyword evidence="7" id="KW-1185">Reference proteome</keyword>
<keyword evidence="5" id="KW-0472">Membrane</keyword>
<dbReference type="Proteomes" id="UP000695022">
    <property type="component" value="Unplaced"/>
</dbReference>
<evidence type="ECO:0000313" key="8">
    <source>
        <dbReference type="RefSeq" id="XP_014662986.1"/>
    </source>
</evidence>
<evidence type="ECO:0000256" key="6">
    <source>
        <dbReference type="SAM" id="MobiDB-lite"/>
    </source>
</evidence>
<evidence type="ECO:0000313" key="7">
    <source>
        <dbReference type="Proteomes" id="UP000695022"/>
    </source>
</evidence>
<evidence type="ECO:0000256" key="2">
    <source>
        <dbReference type="ARBA" id="ARBA00004370"/>
    </source>
</evidence>
<feature type="region of interest" description="Disordered" evidence="6">
    <location>
        <begin position="29"/>
        <end position="52"/>
    </location>
</feature>
<evidence type="ECO:0000256" key="3">
    <source>
        <dbReference type="ARBA" id="ARBA00022703"/>
    </source>
</evidence>
<dbReference type="InterPro" id="IPR020728">
    <property type="entry name" value="Bcl2_BH3_motif_CS"/>
</dbReference>
<proteinExistence type="predicted"/>
<comment type="subcellular location">
    <subcellularLocation>
        <location evidence="2">Membrane</location>
    </subcellularLocation>
    <subcellularLocation>
        <location evidence="1">Mitochondrion</location>
    </subcellularLocation>
</comment>
<name>A0ABM1DSR5_PRICU</name>
<dbReference type="GeneID" id="106805778"/>
<keyword evidence="4" id="KW-0496">Mitochondrion</keyword>
<accession>A0ABM1DSR5</accession>
<keyword evidence="3" id="KW-0053">Apoptosis</keyword>
<organism evidence="7 8">
    <name type="scientific">Priapulus caudatus</name>
    <name type="common">Priapulid worm</name>
    <dbReference type="NCBI Taxonomy" id="37621"/>
    <lineage>
        <taxon>Eukaryota</taxon>
        <taxon>Metazoa</taxon>
        <taxon>Ecdysozoa</taxon>
        <taxon>Scalidophora</taxon>
        <taxon>Priapulida</taxon>
        <taxon>Priapulimorpha</taxon>
        <taxon>Priapulimorphida</taxon>
        <taxon>Priapulidae</taxon>
        <taxon>Priapulus</taxon>
    </lineage>
</organism>
<gene>
    <name evidence="8" type="primary">LOC106805778</name>
</gene>
<dbReference type="PROSITE" id="PS01259">
    <property type="entry name" value="BH3"/>
    <property type="match status" value="1"/>
</dbReference>
<feature type="compositionally biased region" description="Basic and acidic residues" evidence="6">
    <location>
        <begin position="29"/>
        <end position="41"/>
    </location>
</feature>
<evidence type="ECO:0000256" key="4">
    <source>
        <dbReference type="ARBA" id="ARBA00023128"/>
    </source>
</evidence>
<evidence type="ECO:0000256" key="5">
    <source>
        <dbReference type="ARBA" id="ARBA00023136"/>
    </source>
</evidence>
<protein>
    <submittedName>
        <fullName evidence="8">Uncharacterized protein LOC106805778 isoform X2</fullName>
    </submittedName>
</protein>